<comment type="caution">
    <text evidence="4">The sequence shown here is derived from an EMBL/GenBank/DDBJ whole genome shotgun (WGS) entry which is preliminary data.</text>
</comment>
<dbReference type="GO" id="GO:0003676">
    <property type="term" value="F:nucleic acid binding"/>
    <property type="evidence" value="ECO:0007669"/>
    <property type="project" value="InterPro"/>
</dbReference>
<feature type="compositionally biased region" description="Acidic residues" evidence="2">
    <location>
        <begin position="450"/>
        <end position="477"/>
    </location>
</feature>
<keyword evidence="5" id="KW-1185">Reference proteome</keyword>
<dbReference type="AlphaFoldDB" id="A0AAV6IAE6"/>
<evidence type="ECO:0000259" key="3">
    <source>
        <dbReference type="PROSITE" id="PS50158"/>
    </source>
</evidence>
<reference evidence="4" key="1">
    <citation type="submission" date="2020-08" db="EMBL/GenBank/DDBJ databases">
        <title>Plant Genome Project.</title>
        <authorList>
            <person name="Zhang R.-G."/>
        </authorList>
    </citation>
    <scope>NUCLEOTIDE SEQUENCE</scope>
    <source>
        <strain evidence="4">WSP0</strain>
        <tissue evidence="4">Leaf</tissue>
    </source>
</reference>
<keyword evidence="1" id="KW-0862">Zinc</keyword>
<accession>A0AAV6IAE6</accession>
<dbReference type="Proteomes" id="UP000823749">
    <property type="component" value="Chromosome 11"/>
</dbReference>
<dbReference type="InterPro" id="IPR036875">
    <property type="entry name" value="Znf_CCHC_sf"/>
</dbReference>
<evidence type="ECO:0000313" key="5">
    <source>
        <dbReference type="Proteomes" id="UP000823749"/>
    </source>
</evidence>
<evidence type="ECO:0000256" key="1">
    <source>
        <dbReference type="PROSITE-ProRule" id="PRU00047"/>
    </source>
</evidence>
<dbReference type="InterPro" id="IPR013103">
    <property type="entry name" value="RVT_2"/>
</dbReference>
<dbReference type="SUPFAM" id="SSF57756">
    <property type="entry name" value="Retrovirus zinc finger-like domains"/>
    <property type="match status" value="1"/>
</dbReference>
<dbReference type="PANTHER" id="PTHR35317">
    <property type="entry name" value="OS04G0629600 PROTEIN"/>
    <property type="match status" value="1"/>
</dbReference>
<protein>
    <recommendedName>
        <fullName evidence="3">CCHC-type domain-containing protein</fullName>
    </recommendedName>
</protein>
<sequence length="590" mass="67442">MNTNLNMHHPSNRTPILDSENFDYWKSRIKAIMRSADEEIWNSCVTGYKPPTKVVDGNTVPKLSSELNDKEKAVLQANNCALDILFSAVDVTEHRKIANCEFAKEAWDILVTCHEGTYAVKQSKLQRLATKFEMIRMEEEETFNQFYSKLISIVNSCETLGEPIPSFRVIKKILRSLPDRFNTKVIMLQGKQKLKDKSVEEVVGILQTYEVDMLQSESRETKTKPLAKPIAFSSFQRDNNDSDNDCDLDFEAMALFTKQFKKLFKKKPTENECFECQGYGHLARECINKLKKKTNYKANITWDDDSDSEISEEGGEEHTNFIAFGATLHSQTSDKPINSFEQGSSDDGDNEDGGEFEGVADLRESYDSLYRKSVRINKVNLKLTGKCQDINGELLKMEKQLGEQQGLLLSVTEERDKLRKEVVDLKEKNRVLGELNTAMDDVPDSSSNDNEQDNEEPKDEGQEGDEDDSEQPDEEQNLEPSARVKLNHPTSQVIGKVSDPMKTRRQTRDEVSYTCYLSLVEPKNVKEALMDECWINAMHEELHQFERNNVWELVPQPSHMNVIGTKWIFKNKSNEQGVVVRNKARLVAQG</sequence>
<dbReference type="Pfam" id="PF14223">
    <property type="entry name" value="Retrotran_gag_2"/>
    <property type="match status" value="1"/>
</dbReference>
<feature type="region of interest" description="Disordered" evidence="2">
    <location>
        <begin position="434"/>
        <end position="507"/>
    </location>
</feature>
<proteinExistence type="predicted"/>
<feature type="domain" description="CCHC-type" evidence="3">
    <location>
        <begin position="273"/>
        <end position="286"/>
    </location>
</feature>
<keyword evidence="1" id="KW-0863">Zinc-finger</keyword>
<organism evidence="4 5">
    <name type="scientific">Rhododendron griersonianum</name>
    <dbReference type="NCBI Taxonomy" id="479676"/>
    <lineage>
        <taxon>Eukaryota</taxon>
        <taxon>Viridiplantae</taxon>
        <taxon>Streptophyta</taxon>
        <taxon>Embryophyta</taxon>
        <taxon>Tracheophyta</taxon>
        <taxon>Spermatophyta</taxon>
        <taxon>Magnoliopsida</taxon>
        <taxon>eudicotyledons</taxon>
        <taxon>Gunneridae</taxon>
        <taxon>Pentapetalae</taxon>
        <taxon>asterids</taxon>
        <taxon>Ericales</taxon>
        <taxon>Ericaceae</taxon>
        <taxon>Ericoideae</taxon>
        <taxon>Rhodoreae</taxon>
        <taxon>Rhododendron</taxon>
    </lineage>
</organism>
<dbReference type="PANTHER" id="PTHR35317:SF11">
    <property type="entry name" value="CCHC-TYPE DOMAIN-CONTAINING PROTEIN"/>
    <property type="match status" value="1"/>
</dbReference>
<feature type="region of interest" description="Disordered" evidence="2">
    <location>
        <begin position="332"/>
        <end position="356"/>
    </location>
</feature>
<gene>
    <name evidence="4" type="ORF">RHGRI_032027</name>
</gene>
<dbReference type="Pfam" id="PF07727">
    <property type="entry name" value="RVT_2"/>
    <property type="match status" value="1"/>
</dbReference>
<feature type="compositionally biased region" description="Acidic residues" evidence="2">
    <location>
        <begin position="344"/>
        <end position="355"/>
    </location>
</feature>
<keyword evidence="1" id="KW-0479">Metal-binding</keyword>
<dbReference type="Gene3D" id="4.10.60.10">
    <property type="entry name" value="Zinc finger, CCHC-type"/>
    <property type="match status" value="1"/>
</dbReference>
<evidence type="ECO:0000313" key="4">
    <source>
        <dbReference type="EMBL" id="KAG5525586.1"/>
    </source>
</evidence>
<dbReference type="InterPro" id="IPR001878">
    <property type="entry name" value="Znf_CCHC"/>
</dbReference>
<dbReference type="EMBL" id="JACTNZ010000011">
    <property type="protein sequence ID" value="KAG5525586.1"/>
    <property type="molecule type" value="Genomic_DNA"/>
</dbReference>
<name>A0AAV6IAE6_9ERIC</name>
<dbReference type="GO" id="GO:0008270">
    <property type="term" value="F:zinc ion binding"/>
    <property type="evidence" value="ECO:0007669"/>
    <property type="project" value="UniProtKB-KW"/>
</dbReference>
<dbReference type="PROSITE" id="PS50158">
    <property type="entry name" value="ZF_CCHC"/>
    <property type="match status" value="1"/>
</dbReference>
<evidence type="ECO:0000256" key="2">
    <source>
        <dbReference type="SAM" id="MobiDB-lite"/>
    </source>
</evidence>